<protein>
    <submittedName>
        <fullName evidence="1">GTPase</fullName>
    </submittedName>
</protein>
<evidence type="ECO:0000313" key="1">
    <source>
        <dbReference type="EMBL" id="TMS57238.1"/>
    </source>
</evidence>
<comment type="caution">
    <text evidence="1">The sequence shown here is derived from an EMBL/GenBank/DDBJ whole genome shotgun (WGS) entry which is preliminary data.</text>
</comment>
<dbReference type="EMBL" id="AKCV02000025">
    <property type="protein sequence ID" value="TMS57238.1"/>
    <property type="molecule type" value="Genomic_DNA"/>
</dbReference>
<sequence length="643" mass="71223">MTSLQQRFEHDSTWRSDASAALGRFHDWLQAQDLLDGEVQAAVDRVRAMLAHDRLSMVFLAEFSRGKTELINALFLANSGRRMLPSSAGRTTMCPTELRYDPAAAPALYLLPIEADVATPLGQATTDPRWVHVPLDPGAPADVARALQHVAETVRMSHHEAKALGMDGSAVHVAALPPGTQGSLERPRWRYAIANLPNPLLGQGLVVIDTPGLNALGTEPELTLRLLPDAHVVVFVLAADTGVTQSDLELWQTHVAHAQRARCLVVLNKIDGLWDPLKPHDEAEAELRAQVEATAQALGVDVAQVYPVSAQKGLVARVSGDAALHAASRLAVLEEAMSERLLARRHAILADQVRVAVEVLTRNTRQLLQLRHRDLVEQLFELRSLRGKKQAMVKHMLQRVQSEKSEFEQSIGKFKALRMVFGRHAAEIVKTLQGREVRRRMRSAREAMSGHLLSSAIRNDMDALFNDLQMRIDSASDKIEQLHQMVDAMYKRFNAEHAFTLVAPLQFDTVRYRDALAAQAALAQSQVRGVNAWLRLQPGLVARIFGVVAENVQEVFSSLNRDLDVWFKSVMTPLEAQVREHQKQLRRRVDSIERVHEATDTLEGRIGELEAALAELDALNATIAEHGRQILESATPEGSRAVA</sequence>
<dbReference type="Proteomes" id="UP000004277">
    <property type="component" value="Unassembled WGS sequence"/>
</dbReference>
<accession>A0ACD3SM17</accession>
<keyword evidence="2" id="KW-1185">Reference proteome</keyword>
<evidence type="ECO:0000313" key="2">
    <source>
        <dbReference type="Proteomes" id="UP000004277"/>
    </source>
</evidence>
<organism evidence="1 2">
    <name type="scientific">Imbroritus primus</name>
    <dbReference type="NCBI Taxonomy" id="3058603"/>
    <lineage>
        <taxon>Bacteria</taxon>
        <taxon>Pseudomonadati</taxon>
        <taxon>Pseudomonadota</taxon>
        <taxon>Betaproteobacteria</taxon>
        <taxon>Burkholderiales</taxon>
        <taxon>Burkholderiaceae</taxon>
        <taxon>Imbroritus</taxon>
    </lineage>
</organism>
<reference evidence="1" key="1">
    <citation type="submission" date="2019-05" db="EMBL/GenBank/DDBJ databases">
        <title>Revised genome assembly of Burkholderiaceae (previously Ralstonia) sp. PBA.</title>
        <authorList>
            <person name="Gan H.M."/>
        </authorList>
    </citation>
    <scope>NUCLEOTIDE SEQUENCE</scope>
    <source>
        <strain evidence="1">PBA</strain>
    </source>
</reference>
<name>A0ACD3SM17_9BURK</name>
<gene>
    <name evidence="1" type="ORF">MW7_014925</name>
</gene>
<proteinExistence type="predicted"/>